<proteinExistence type="predicted"/>
<comment type="caution">
    <text evidence="3">The sequence shown here is derived from an EMBL/GenBank/DDBJ whole genome shotgun (WGS) entry which is preliminary data.</text>
</comment>
<keyword evidence="4" id="KW-1185">Reference proteome</keyword>
<dbReference type="Proteomes" id="UP000019335">
    <property type="component" value="Chromosome 7"/>
</dbReference>
<evidence type="ECO:0000313" key="4">
    <source>
        <dbReference type="Proteomes" id="UP000019335"/>
    </source>
</evidence>
<feature type="region of interest" description="Disordered" evidence="1">
    <location>
        <begin position="78"/>
        <end position="104"/>
    </location>
</feature>
<reference evidence="3 4" key="1">
    <citation type="journal article" date="2014" name="Mol. Plant">
        <title>Chromosome Scale Genome Assembly and Transcriptome Profiling of Nannochloropsis gaditana in Nitrogen Depletion.</title>
        <authorList>
            <person name="Corteggiani Carpinelli E."/>
            <person name="Telatin A."/>
            <person name="Vitulo N."/>
            <person name="Forcato C."/>
            <person name="D'Angelo M."/>
            <person name="Schiavon R."/>
            <person name="Vezzi A."/>
            <person name="Giacometti G.M."/>
            <person name="Morosinotto T."/>
            <person name="Valle G."/>
        </authorList>
    </citation>
    <scope>NUCLEOTIDE SEQUENCE [LARGE SCALE GENOMIC DNA]</scope>
    <source>
        <strain evidence="3 4">B-31</strain>
    </source>
</reference>
<keyword evidence="2" id="KW-0812">Transmembrane</keyword>
<feature type="region of interest" description="Disordered" evidence="1">
    <location>
        <begin position="1"/>
        <end position="24"/>
    </location>
</feature>
<dbReference type="EMBL" id="AZIL01000492">
    <property type="protein sequence ID" value="EWM27343.1"/>
    <property type="molecule type" value="Genomic_DNA"/>
</dbReference>
<evidence type="ECO:0000256" key="2">
    <source>
        <dbReference type="SAM" id="Phobius"/>
    </source>
</evidence>
<keyword evidence="2" id="KW-0472">Membrane</keyword>
<protein>
    <submittedName>
        <fullName evidence="3">Uncharacterized protein</fullName>
    </submittedName>
</protein>
<gene>
    <name evidence="3" type="ORF">Naga_100226g4</name>
</gene>
<name>W7TUY5_9STRA</name>
<organism evidence="3 4">
    <name type="scientific">Nannochloropsis gaditana</name>
    <dbReference type="NCBI Taxonomy" id="72520"/>
    <lineage>
        <taxon>Eukaryota</taxon>
        <taxon>Sar</taxon>
        <taxon>Stramenopiles</taxon>
        <taxon>Ochrophyta</taxon>
        <taxon>Eustigmatophyceae</taxon>
        <taxon>Eustigmatales</taxon>
        <taxon>Monodopsidaceae</taxon>
        <taxon>Nannochloropsis</taxon>
    </lineage>
</organism>
<dbReference type="AlphaFoldDB" id="W7TUY5"/>
<evidence type="ECO:0000256" key="1">
    <source>
        <dbReference type="SAM" id="MobiDB-lite"/>
    </source>
</evidence>
<evidence type="ECO:0000313" key="3">
    <source>
        <dbReference type="EMBL" id="EWM27343.1"/>
    </source>
</evidence>
<sequence>MTNVIGPSSAQSSPQRRRLNSNSTASAAEMAKVTTGNSAVQVATAFFRQQIDGYREKLQRWVGKKALLRRECVMTTGASKPAARGGSRRKGSTCASEVCRGPPKSKRRKRNALFLRTIIFTHTYIYIYIIHMRLHAMRTIFAGLIPGYSSADCCSRSDYEIS</sequence>
<feature type="transmembrane region" description="Helical" evidence="2">
    <location>
        <begin position="113"/>
        <end position="131"/>
    </location>
</feature>
<accession>W7TUY5</accession>
<keyword evidence="2" id="KW-1133">Transmembrane helix</keyword>